<accession>A0A4Y2P3I7</accession>
<name>A0A4Y2P3I7_ARAVE</name>
<organism evidence="2 3">
    <name type="scientific">Araneus ventricosus</name>
    <name type="common">Orbweaver spider</name>
    <name type="synonym">Epeira ventricosa</name>
    <dbReference type="NCBI Taxonomy" id="182803"/>
    <lineage>
        <taxon>Eukaryota</taxon>
        <taxon>Metazoa</taxon>
        <taxon>Ecdysozoa</taxon>
        <taxon>Arthropoda</taxon>
        <taxon>Chelicerata</taxon>
        <taxon>Arachnida</taxon>
        <taxon>Araneae</taxon>
        <taxon>Araneomorphae</taxon>
        <taxon>Entelegynae</taxon>
        <taxon>Araneoidea</taxon>
        <taxon>Araneidae</taxon>
        <taxon>Araneus</taxon>
    </lineage>
</organism>
<dbReference type="AlphaFoldDB" id="A0A4Y2P3I7"/>
<protein>
    <submittedName>
        <fullName evidence="2">Uncharacterized protein</fullName>
    </submittedName>
</protein>
<dbReference type="Proteomes" id="UP000499080">
    <property type="component" value="Unassembled WGS sequence"/>
</dbReference>
<gene>
    <name evidence="2" type="ORF">AVEN_163265_1</name>
    <name evidence="1" type="ORF">AVEN_269502_1</name>
</gene>
<keyword evidence="3" id="KW-1185">Reference proteome</keyword>
<evidence type="ECO:0000313" key="1">
    <source>
        <dbReference type="EMBL" id="GBN44853.1"/>
    </source>
</evidence>
<comment type="caution">
    <text evidence="2">The sequence shown here is derived from an EMBL/GenBank/DDBJ whole genome shotgun (WGS) entry which is preliminary data.</text>
</comment>
<evidence type="ECO:0000313" key="3">
    <source>
        <dbReference type="Proteomes" id="UP000499080"/>
    </source>
</evidence>
<reference evidence="2 3" key="1">
    <citation type="journal article" date="2019" name="Sci. Rep.">
        <title>Orb-weaving spider Araneus ventricosus genome elucidates the spidroin gene catalogue.</title>
        <authorList>
            <person name="Kono N."/>
            <person name="Nakamura H."/>
            <person name="Ohtoshi R."/>
            <person name="Moran D.A.P."/>
            <person name="Shinohara A."/>
            <person name="Yoshida Y."/>
            <person name="Fujiwara M."/>
            <person name="Mori M."/>
            <person name="Tomita M."/>
            <person name="Arakawa K."/>
        </authorList>
    </citation>
    <scope>NUCLEOTIDE SEQUENCE [LARGE SCALE GENOMIC DNA]</scope>
</reference>
<evidence type="ECO:0000313" key="2">
    <source>
        <dbReference type="EMBL" id="GBN44887.1"/>
    </source>
</evidence>
<sequence>CSAKPSTSFDDEKGYQWLWAQSPDSFLLTDSWCGSEDVVFFSQFEVLLLIHD</sequence>
<dbReference type="EMBL" id="BGPR01130561">
    <property type="protein sequence ID" value="GBN44887.1"/>
    <property type="molecule type" value="Genomic_DNA"/>
</dbReference>
<proteinExistence type="predicted"/>
<dbReference type="EMBL" id="BGPR01130546">
    <property type="protein sequence ID" value="GBN44853.1"/>
    <property type="molecule type" value="Genomic_DNA"/>
</dbReference>
<feature type="non-terminal residue" evidence="2">
    <location>
        <position position="1"/>
    </location>
</feature>